<dbReference type="AlphaFoldDB" id="A0A3P1CPD5"/>
<keyword evidence="4" id="KW-1185">Reference proteome</keyword>
<evidence type="ECO:0000313" key="4">
    <source>
        <dbReference type="Proteomes" id="UP000274271"/>
    </source>
</evidence>
<dbReference type="EMBL" id="RQJP01000002">
    <property type="protein sequence ID" value="RRB15171.1"/>
    <property type="molecule type" value="Genomic_DNA"/>
</dbReference>
<accession>A0A3P1CPD5</accession>
<dbReference type="GO" id="GO:0016491">
    <property type="term" value="F:oxidoreductase activity"/>
    <property type="evidence" value="ECO:0007669"/>
    <property type="project" value="UniProtKB-KW"/>
</dbReference>
<dbReference type="CDD" id="cd05233">
    <property type="entry name" value="SDR_c"/>
    <property type="match status" value="1"/>
</dbReference>
<protein>
    <submittedName>
        <fullName evidence="3">SDR family oxidoreductase</fullName>
    </submittedName>
</protein>
<dbReference type="InterPro" id="IPR002347">
    <property type="entry name" value="SDR_fam"/>
</dbReference>
<keyword evidence="2" id="KW-0560">Oxidoreductase</keyword>
<dbReference type="Gene3D" id="3.40.50.720">
    <property type="entry name" value="NAD(P)-binding Rossmann-like Domain"/>
    <property type="match status" value="1"/>
</dbReference>
<dbReference type="SUPFAM" id="SSF51735">
    <property type="entry name" value="NAD(P)-binding Rossmann-fold domains"/>
    <property type="match status" value="1"/>
</dbReference>
<evidence type="ECO:0000256" key="2">
    <source>
        <dbReference type="ARBA" id="ARBA00023002"/>
    </source>
</evidence>
<name>A0A3P1CPD5_9BACT</name>
<organism evidence="3 4">
    <name type="scientific">Larkinella knui</name>
    <dbReference type="NCBI Taxonomy" id="2025310"/>
    <lineage>
        <taxon>Bacteria</taxon>
        <taxon>Pseudomonadati</taxon>
        <taxon>Bacteroidota</taxon>
        <taxon>Cytophagia</taxon>
        <taxon>Cytophagales</taxon>
        <taxon>Spirosomataceae</taxon>
        <taxon>Larkinella</taxon>
    </lineage>
</organism>
<dbReference type="PANTHER" id="PTHR43669">
    <property type="entry name" value="5-KETO-D-GLUCONATE 5-REDUCTASE"/>
    <property type="match status" value="1"/>
</dbReference>
<sequence>MLLTNKVAVIYGASGAVGSTVAMTLAREGATLFLTGQSRTGVEELAAKIKVAGGSAEAAQVDALDERAVEMHLKGVIEQAGKLDISFNAVGLRNTTLQGVPLTDLALDQFMAPIQTHVQANFITARLAGRLMAVTGSGVIMTVTSTPSRVANPLMGGVAIAMAAQEALIRDLSVELGPKGVRVLGIRTHGMPDSDTIKEVFGLHARAYDMTREQFQELVAERTHRKRLPSLQEMADVAAFMASGNASAMMGTVVNRSLGAIAD</sequence>
<dbReference type="InterPro" id="IPR036291">
    <property type="entry name" value="NAD(P)-bd_dom_sf"/>
</dbReference>
<dbReference type="Proteomes" id="UP000274271">
    <property type="component" value="Unassembled WGS sequence"/>
</dbReference>
<comment type="caution">
    <text evidence="3">The sequence shown here is derived from an EMBL/GenBank/DDBJ whole genome shotgun (WGS) entry which is preliminary data.</text>
</comment>
<dbReference type="Pfam" id="PF13561">
    <property type="entry name" value="adh_short_C2"/>
    <property type="match status" value="1"/>
</dbReference>
<evidence type="ECO:0000313" key="3">
    <source>
        <dbReference type="EMBL" id="RRB15171.1"/>
    </source>
</evidence>
<reference evidence="3 4" key="1">
    <citation type="submission" date="2018-11" db="EMBL/GenBank/DDBJ databases">
        <authorList>
            <person name="Zhou Z."/>
            <person name="Wang G."/>
        </authorList>
    </citation>
    <scope>NUCLEOTIDE SEQUENCE [LARGE SCALE GENOMIC DNA]</scope>
    <source>
        <strain evidence="3 4">KCTC42998</strain>
    </source>
</reference>
<dbReference type="OrthoDB" id="9804104at2"/>
<proteinExistence type="inferred from homology"/>
<evidence type="ECO:0000256" key="1">
    <source>
        <dbReference type="ARBA" id="ARBA00006484"/>
    </source>
</evidence>
<comment type="similarity">
    <text evidence="1">Belongs to the short-chain dehydrogenases/reductases (SDR) family.</text>
</comment>
<dbReference type="PANTHER" id="PTHR43669:SF3">
    <property type="entry name" value="ALCOHOL DEHYDROGENASE, PUTATIVE (AFU_ORTHOLOGUE AFUA_3G03445)-RELATED"/>
    <property type="match status" value="1"/>
</dbReference>
<dbReference type="RefSeq" id="WP_124906775.1">
    <property type="nucleotide sequence ID" value="NZ_RQJP01000002.1"/>
</dbReference>
<gene>
    <name evidence="3" type="ORF">EHT87_11540</name>
</gene>
<dbReference type="PRINTS" id="PR00081">
    <property type="entry name" value="GDHRDH"/>
</dbReference>